<name>A0AC34PXD2_9BILA</name>
<reference evidence="2" key="1">
    <citation type="submission" date="2022-11" db="UniProtKB">
        <authorList>
            <consortium name="WormBaseParasite"/>
        </authorList>
    </citation>
    <scope>IDENTIFICATION</scope>
</reference>
<proteinExistence type="predicted"/>
<dbReference type="WBParaSite" id="JU765_v2.g10879.t1">
    <property type="protein sequence ID" value="JU765_v2.g10879.t1"/>
    <property type="gene ID" value="JU765_v2.g10879"/>
</dbReference>
<accession>A0AC34PXD2</accession>
<sequence>MKKLYFFLILMNIFVRYFDGKIVVDTKFGSIEGFDFITKNGYETEVFLGIPYAKAPVGNLRFEKPQPPKPWSTTFPAKTLPAPCLTTMINKNGQEDCLYLNIVRPKIDSKNPEGYPVLFYIHGGAFLFGSLADSNYQNAANNLVSKEIIFVNIQYRLGIFGFFSTNDSTTPGNYGIYDQIQALKFVNEIIQDFALKFVNEIIQDFGGNPKEITICGESAGGASTSLLSMIDEADGLFARTISMSGSVETYWGLSQQSVKHSKMLANVVNCFGTSEEIKNCLKNLLAEKIIDGTKSFIKSIVMSDTVVELHFGPRIDEELIKNPVDFKEMFKRRTNKPTLIGLCSQEYILFATKYPGLDYNARYVPVSNFDAKYYNQRRFESTVKFLLSENNEYGIHEKQAIQDVINFYFSQLKNYNHNHYFQIFVQFMSDLTFNIPAMREAFDKKNSGHQVYFYVFDYTPRQSWLIDGVGHATDIAALFTDVNFGKVGQDFPDMIANFVKNGMPNFGESCKIQE</sequence>
<organism evidence="1 2">
    <name type="scientific">Panagrolaimus sp. JU765</name>
    <dbReference type="NCBI Taxonomy" id="591449"/>
    <lineage>
        <taxon>Eukaryota</taxon>
        <taxon>Metazoa</taxon>
        <taxon>Ecdysozoa</taxon>
        <taxon>Nematoda</taxon>
        <taxon>Chromadorea</taxon>
        <taxon>Rhabditida</taxon>
        <taxon>Tylenchina</taxon>
        <taxon>Panagrolaimomorpha</taxon>
        <taxon>Panagrolaimoidea</taxon>
        <taxon>Panagrolaimidae</taxon>
        <taxon>Panagrolaimus</taxon>
    </lineage>
</organism>
<evidence type="ECO:0000313" key="2">
    <source>
        <dbReference type="WBParaSite" id="JU765_v2.g10879.t1"/>
    </source>
</evidence>
<evidence type="ECO:0000313" key="1">
    <source>
        <dbReference type="Proteomes" id="UP000887576"/>
    </source>
</evidence>
<protein>
    <submittedName>
        <fullName evidence="2">Carboxylesterase type B domain-containing protein</fullName>
    </submittedName>
</protein>
<dbReference type="Proteomes" id="UP000887576">
    <property type="component" value="Unplaced"/>
</dbReference>